<reference evidence="1" key="1">
    <citation type="submission" date="2018-04" db="EMBL/GenBank/DDBJ databases">
        <title>Transcriptome assembly of Sipha flava.</title>
        <authorList>
            <person name="Scully E.D."/>
            <person name="Geib S.M."/>
            <person name="Palmer N.A."/>
            <person name="Koch K."/>
            <person name="Bradshaw J."/>
            <person name="Heng-Moss T."/>
            <person name="Sarath G."/>
        </authorList>
    </citation>
    <scope>NUCLEOTIDE SEQUENCE</scope>
</reference>
<evidence type="ECO:0000313" key="1">
    <source>
        <dbReference type="EMBL" id="MBY82383.1"/>
    </source>
</evidence>
<dbReference type="RefSeq" id="XP_025405112.1">
    <property type="nucleotide sequence ID" value="XM_025549327.1"/>
</dbReference>
<sequence>MIYDYQMWFPQFYNKNTNALECLSRNKTLKQRRTIEKFLISKYHYFECVSEKCGIIEASEFIDGIISNHFKLRKNNAMPIQLPKTLVYTSSLPILESKMKDLKQLAKYIPEPALQSFWNYIFSLQTKTVTNLKQGKIEHKIFI</sequence>
<protein>
    <submittedName>
        <fullName evidence="3">Uncharacterized protein LOC112679501</fullName>
    </submittedName>
</protein>
<keyword evidence="2" id="KW-1185">Reference proteome</keyword>
<dbReference type="AlphaFoldDB" id="A0A2S2QXK2"/>
<dbReference type="EMBL" id="GGMS01013180">
    <property type="protein sequence ID" value="MBY82383.1"/>
    <property type="molecule type" value="Transcribed_RNA"/>
</dbReference>
<dbReference type="OrthoDB" id="6627773at2759"/>
<dbReference type="Proteomes" id="UP000694846">
    <property type="component" value="Unplaced"/>
</dbReference>
<dbReference type="GeneID" id="112679501"/>
<name>A0A2S2QXK2_9HEMI</name>
<reference evidence="3" key="2">
    <citation type="submission" date="2025-04" db="UniProtKB">
        <authorList>
            <consortium name="RefSeq"/>
        </authorList>
    </citation>
    <scope>IDENTIFICATION</scope>
    <source>
        <tissue evidence="3">Whole body</tissue>
    </source>
</reference>
<organism evidence="1">
    <name type="scientific">Sipha flava</name>
    <name type="common">yellow sugarcane aphid</name>
    <dbReference type="NCBI Taxonomy" id="143950"/>
    <lineage>
        <taxon>Eukaryota</taxon>
        <taxon>Metazoa</taxon>
        <taxon>Ecdysozoa</taxon>
        <taxon>Arthropoda</taxon>
        <taxon>Hexapoda</taxon>
        <taxon>Insecta</taxon>
        <taxon>Pterygota</taxon>
        <taxon>Neoptera</taxon>
        <taxon>Paraneoptera</taxon>
        <taxon>Hemiptera</taxon>
        <taxon>Sternorrhyncha</taxon>
        <taxon>Aphidomorpha</taxon>
        <taxon>Aphidoidea</taxon>
        <taxon>Aphididae</taxon>
        <taxon>Sipha</taxon>
    </lineage>
</organism>
<evidence type="ECO:0000313" key="3">
    <source>
        <dbReference type="RefSeq" id="XP_025405112.1"/>
    </source>
</evidence>
<gene>
    <name evidence="3" type="primary">LOC112679501</name>
    <name evidence="1" type="ORF">g.170857</name>
</gene>
<proteinExistence type="predicted"/>
<accession>A0A2S2QXK2</accession>
<evidence type="ECO:0000313" key="2">
    <source>
        <dbReference type="Proteomes" id="UP000694846"/>
    </source>
</evidence>